<evidence type="ECO:0000313" key="3">
    <source>
        <dbReference type="Proteomes" id="UP001055172"/>
    </source>
</evidence>
<accession>A0AA37LTL3</accession>
<protein>
    <submittedName>
        <fullName evidence="2">Uncharacterized protein</fullName>
    </submittedName>
</protein>
<gene>
    <name evidence="2" type="ORF">ColLi_06820</name>
</gene>
<organism evidence="2 3">
    <name type="scientific">Colletotrichum liriopes</name>
    <dbReference type="NCBI Taxonomy" id="708192"/>
    <lineage>
        <taxon>Eukaryota</taxon>
        <taxon>Fungi</taxon>
        <taxon>Dikarya</taxon>
        <taxon>Ascomycota</taxon>
        <taxon>Pezizomycotina</taxon>
        <taxon>Sordariomycetes</taxon>
        <taxon>Hypocreomycetidae</taxon>
        <taxon>Glomerellales</taxon>
        <taxon>Glomerellaceae</taxon>
        <taxon>Colletotrichum</taxon>
        <taxon>Colletotrichum spaethianum species complex</taxon>
    </lineage>
</organism>
<dbReference type="EMBL" id="BPPX01000013">
    <property type="protein sequence ID" value="GJC83982.1"/>
    <property type="molecule type" value="Genomic_DNA"/>
</dbReference>
<evidence type="ECO:0000256" key="1">
    <source>
        <dbReference type="SAM" id="MobiDB-lite"/>
    </source>
</evidence>
<keyword evidence="3" id="KW-1185">Reference proteome</keyword>
<proteinExistence type="predicted"/>
<dbReference type="AlphaFoldDB" id="A0AA37LTL3"/>
<feature type="region of interest" description="Disordered" evidence="1">
    <location>
        <begin position="1"/>
        <end position="38"/>
    </location>
</feature>
<reference evidence="2 3" key="1">
    <citation type="submission" date="2021-07" db="EMBL/GenBank/DDBJ databases">
        <title>Genome data of Colletotrichum spaethianum.</title>
        <authorList>
            <person name="Utami Y.D."/>
            <person name="Hiruma K."/>
        </authorList>
    </citation>
    <scope>NUCLEOTIDE SEQUENCE [LARGE SCALE GENOMIC DNA]</scope>
    <source>
        <strain evidence="2 3">MAFF 242679</strain>
    </source>
</reference>
<sequence length="74" mass="8391">MRKSRDQGRKPERSTGRPASGGGRWERSKASDDEREEEDIALYSGQCWRTSGDDIVARKQNLHPGSSWNSRNLS</sequence>
<feature type="compositionally biased region" description="Basic and acidic residues" evidence="1">
    <location>
        <begin position="1"/>
        <end position="15"/>
    </location>
</feature>
<comment type="caution">
    <text evidence="2">The sequence shown here is derived from an EMBL/GenBank/DDBJ whole genome shotgun (WGS) entry which is preliminary data.</text>
</comment>
<dbReference type="Proteomes" id="UP001055172">
    <property type="component" value="Unassembled WGS sequence"/>
</dbReference>
<evidence type="ECO:0000313" key="2">
    <source>
        <dbReference type="EMBL" id="GJC83982.1"/>
    </source>
</evidence>
<name>A0AA37LTL3_9PEZI</name>